<evidence type="ECO:0000313" key="2">
    <source>
        <dbReference type="EMBL" id="CBY37548.1"/>
    </source>
</evidence>
<dbReference type="Proteomes" id="UP000001307">
    <property type="component" value="Unassembled WGS sequence"/>
</dbReference>
<dbReference type="InParanoid" id="E4XMR0"/>
<dbReference type="Proteomes" id="UP000011014">
    <property type="component" value="Unassembled WGS sequence"/>
</dbReference>
<evidence type="ECO:0000313" key="3">
    <source>
        <dbReference type="Proteomes" id="UP000001307"/>
    </source>
</evidence>
<accession>E4XMR0</accession>
<dbReference type="EMBL" id="FN653079">
    <property type="protein sequence ID" value="CBY19802.1"/>
    <property type="molecule type" value="Genomic_DNA"/>
</dbReference>
<dbReference type="AlphaFoldDB" id="E4XMR0"/>
<sequence>MIFWSLIHFKKRNYLTTIPDKIKRLPRLKDLSYSGNSTAQVNLKVFKNYASTIGKFMTQAKKGR</sequence>
<protein>
    <submittedName>
        <fullName evidence="1">Uncharacterized protein</fullName>
    </submittedName>
</protein>
<proteinExistence type="predicted"/>
<organism evidence="1">
    <name type="scientific">Oikopleura dioica</name>
    <name type="common">Tunicate</name>
    <dbReference type="NCBI Taxonomy" id="34765"/>
    <lineage>
        <taxon>Eukaryota</taxon>
        <taxon>Metazoa</taxon>
        <taxon>Chordata</taxon>
        <taxon>Tunicata</taxon>
        <taxon>Appendicularia</taxon>
        <taxon>Copelata</taxon>
        <taxon>Oikopleuridae</taxon>
        <taxon>Oikopleura</taxon>
    </lineage>
</organism>
<dbReference type="EMBL" id="FN655004">
    <property type="protein sequence ID" value="CBY37548.1"/>
    <property type="molecule type" value="Genomic_DNA"/>
</dbReference>
<reference evidence="1" key="1">
    <citation type="journal article" date="2010" name="Science">
        <title>Plasticity of animal genome architecture unmasked by rapid evolution of a pelagic tunicate.</title>
        <authorList>
            <person name="Denoeud F."/>
            <person name="Henriet S."/>
            <person name="Mungpakdee S."/>
            <person name="Aury J.M."/>
            <person name="Da Silva C."/>
            <person name="Brinkmann H."/>
            <person name="Mikhaleva J."/>
            <person name="Olsen L.C."/>
            <person name="Jubin C."/>
            <person name="Canestro C."/>
            <person name="Bouquet J.M."/>
            <person name="Danks G."/>
            <person name="Poulain J."/>
            <person name="Campsteijn C."/>
            <person name="Adamski M."/>
            <person name="Cross I."/>
            <person name="Yadetie F."/>
            <person name="Muffato M."/>
            <person name="Louis A."/>
            <person name="Butcher S."/>
            <person name="Tsagkogeorga G."/>
            <person name="Konrad A."/>
            <person name="Singh S."/>
            <person name="Jensen M.F."/>
            <person name="Cong E.H."/>
            <person name="Eikeseth-Otteraa H."/>
            <person name="Noel B."/>
            <person name="Anthouard V."/>
            <person name="Porcel B.M."/>
            <person name="Kachouri-Lafond R."/>
            <person name="Nishino A."/>
            <person name="Ugolini M."/>
            <person name="Chourrout P."/>
            <person name="Nishida H."/>
            <person name="Aasland R."/>
            <person name="Huzurbazar S."/>
            <person name="Westhof E."/>
            <person name="Delsuc F."/>
            <person name="Lehrach H."/>
            <person name="Reinhardt R."/>
            <person name="Weissenbach J."/>
            <person name="Roy S.W."/>
            <person name="Artiguenave F."/>
            <person name="Postlethwait J.H."/>
            <person name="Manak J.R."/>
            <person name="Thompson E.M."/>
            <person name="Jaillon O."/>
            <person name="Du Pasquier L."/>
            <person name="Boudinot P."/>
            <person name="Liberles D.A."/>
            <person name="Volff J.N."/>
            <person name="Philippe H."/>
            <person name="Lenhard B."/>
            <person name="Roest Crollius H."/>
            <person name="Wincker P."/>
            <person name="Chourrout D."/>
        </authorList>
    </citation>
    <scope>NUCLEOTIDE SEQUENCE [LARGE SCALE GENOMIC DNA]</scope>
</reference>
<name>E4XMR0_OIKDI</name>
<evidence type="ECO:0000313" key="1">
    <source>
        <dbReference type="EMBL" id="CBY19802.1"/>
    </source>
</evidence>
<keyword evidence="3" id="KW-1185">Reference proteome</keyword>
<gene>
    <name evidence="1" type="ORF">GSOID_T00015455001</name>
    <name evidence="2" type="ORF">GSOID_T00031015001</name>
</gene>